<dbReference type="Proteomes" id="UP000595420">
    <property type="component" value="Chromosome"/>
</dbReference>
<evidence type="ECO:0000313" key="3">
    <source>
        <dbReference type="EMBL" id="OCB02965.1"/>
    </source>
</evidence>
<dbReference type="EMBL" id="CP059488">
    <property type="protein sequence ID" value="QQD73120.1"/>
    <property type="molecule type" value="Genomic_DNA"/>
</dbReference>
<name>A0A060UR13_9PROT</name>
<evidence type="ECO:0000313" key="4">
    <source>
        <dbReference type="EMBL" id="QQD73120.1"/>
    </source>
</evidence>
<reference evidence="5 7" key="4">
    <citation type="submission" date="2017-03" db="EMBL/GenBank/DDBJ databases">
        <authorList>
            <person name="Regsiter A."/>
            <person name="William W."/>
        </authorList>
    </citation>
    <scope>NUCLEOTIDE SEQUENCE [LARGE SCALE GENOMIC DNA]</scope>
    <source>
        <strain evidence="5">PRJEB5721</strain>
    </source>
</reference>
<dbReference type="AlphaFoldDB" id="A0A060UR13"/>
<reference evidence="3 6" key="3">
    <citation type="submission" date="2016-07" db="EMBL/GenBank/DDBJ databases">
        <title>Draft genome of a psychrotolerant acidophile Acidithiobacillus ferrivorans strain YL15.</title>
        <authorList>
            <person name="Peng T."/>
            <person name="Ma L."/>
            <person name="Nan M."/>
            <person name="An N."/>
            <person name="Wang M."/>
            <person name="Qiu G."/>
            <person name="Zeng W."/>
        </authorList>
    </citation>
    <scope>NUCLEOTIDE SEQUENCE [LARGE SCALE GENOMIC DNA]</scope>
    <source>
        <strain evidence="3 6">YL15</strain>
    </source>
</reference>
<evidence type="ECO:0000256" key="1">
    <source>
        <dbReference type="SAM" id="Phobius"/>
    </source>
</evidence>
<organism evidence="2">
    <name type="scientific">Acidithiobacillus ferrivorans</name>
    <dbReference type="NCBI Taxonomy" id="160808"/>
    <lineage>
        <taxon>Bacteria</taxon>
        <taxon>Pseudomonadati</taxon>
        <taxon>Pseudomonadota</taxon>
        <taxon>Acidithiobacillia</taxon>
        <taxon>Acidithiobacillales</taxon>
        <taxon>Acidithiobacillaceae</taxon>
        <taxon>Acidithiobacillus</taxon>
    </lineage>
</organism>
<dbReference type="Proteomes" id="UP000193925">
    <property type="component" value="Chromosome AFERRI"/>
</dbReference>
<keyword evidence="7" id="KW-1185">Reference proteome</keyword>
<keyword evidence="1" id="KW-0812">Transmembrane</keyword>
<protein>
    <submittedName>
        <fullName evidence="2">Uncharacterized protein</fullName>
    </submittedName>
</protein>
<feature type="transmembrane region" description="Helical" evidence="1">
    <location>
        <begin position="12"/>
        <end position="30"/>
    </location>
</feature>
<sequence>MDEAEKTHSRRWLIVLLFLLIVAAVLFFWWQNQQVKARAKAPAEAAAAVQLTSPTASTQSVANFPVGKTISQEGTLEGPISGQCGNIKWHDLSPAEVANLRKLCPPVAAARS</sequence>
<evidence type="ECO:0000313" key="6">
    <source>
        <dbReference type="Proteomes" id="UP000093129"/>
    </source>
</evidence>
<dbReference type="Proteomes" id="UP000093129">
    <property type="component" value="Unassembled WGS sequence"/>
</dbReference>
<gene>
    <name evidence="5" type="ORF">AFERRI_20803</name>
    <name evidence="2" type="ORF">AFERRI_420173</name>
    <name evidence="3" type="ORF">BBC27_10190</name>
    <name evidence="4" type="ORF">H2515_01950</name>
</gene>
<keyword evidence="1" id="KW-0472">Membrane</keyword>
<evidence type="ECO:0000313" key="7">
    <source>
        <dbReference type="Proteomes" id="UP000193925"/>
    </source>
</evidence>
<reference evidence="2" key="2">
    <citation type="submission" date="2014-07" db="EMBL/GenBank/DDBJ databases">
        <title>Initial genome analysis of the psychrotolerant acidophile Acidithiobacillus ferrivorans CF27: insights into iron and sulfur oxidation pathways and into biofilm formation.</title>
        <authorList>
            <person name="Talla E."/>
            <person name="Hedrich S."/>
            <person name="Mangenot S."/>
            <person name="Ji B."/>
            <person name="Johnson D.B."/>
            <person name="Barbe V."/>
            <person name="Bonnefoy V."/>
        </authorList>
    </citation>
    <scope>NUCLEOTIDE SEQUENCE [LARGE SCALE GENOMIC DNA]</scope>
    <source>
        <strain evidence="2">CF27</strain>
    </source>
</reference>
<evidence type="ECO:0000313" key="2">
    <source>
        <dbReference type="EMBL" id="CDQ10875.1"/>
    </source>
</evidence>
<accession>A0A060UR13</accession>
<dbReference type="EMBL" id="CCCS020000037">
    <property type="protein sequence ID" value="CDQ10875.1"/>
    <property type="molecule type" value="Genomic_DNA"/>
</dbReference>
<dbReference type="RefSeq" id="WP_035193617.1">
    <property type="nucleotide sequence ID" value="NZ_CCCS020000037.1"/>
</dbReference>
<reference evidence="2" key="1">
    <citation type="submission" date="2014-03" db="EMBL/GenBank/DDBJ databases">
        <authorList>
            <person name="Genoscope - CEA"/>
        </authorList>
    </citation>
    <scope>NUCLEOTIDE SEQUENCE [LARGE SCALE GENOMIC DNA]</scope>
    <source>
        <strain evidence="2">CF27</strain>
    </source>
</reference>
<dbReference type="EMBL" id="LT841305">
    <property type="protein sequence ID" value="SMH66014.1"/>
    <property type="molecule type" value="Genomic_DNA"/>
</dbReference>
<dbReference type="EMBL" id="MASQ01000082">
    <property type="protein sequence ID" value="OCB02965.1"/>
    <property type="molecule type" value="Genomic_DNA"/>
</dbReference>
<evidence type="ECO:0000313" key="8">
    <source>
        <dbReference type="Proteomes" id="UP000595420"/>
    </source>
</evidence>
<evidence type="ECO:0000313" key="5">
    <source>
        <dbReference type="EMBL" id="SMH66014.1"/>
    </source>
</evidence>
<proteinExistence type="predicted"/>
<keyword evidence="1" id="KW-1133">Transmembrane helix</keyword>
<reference evidence="4 8" key="5">
    <citation type="submission" date="2020-07" db="EMBL/GenBank/DDBJ databases">
        <title>Complete genome sequence analysis of Acidithiobacillus ferrivorans XJFY6S-08 reveals extreme environmental adaptation to alpine acid mine drainage.</title>
        <authorList>
            <person name="Yan L."/>
            <person name="Ni Y."/>
        </authorList>
    </citation>
    <scope>NUCLEOTIDE SEQUENCE [LARGE SCALE GENOMIC DNA]</scope>
    <source>
        <strain evidence="4 8">XJFY6S-08</strain>
    </source>
</reference>